<dbReference type="EMBL" id="CP000878">
    <property type="protein sequence ID" value="ABX09200.1"/>
    <property type="molecule type" value="Genomic_DNA"/>
</dbReference>
<dbReference type="RefSeq" id="WP_012195821.1">
    <property type="nucleotide sequence ID" value="NC_009976.1"/>
</dbReference>
<dbReference type="STRING" id="93059.P9211_12691"/>
<dbReference type="HOGENOM" id="CLU_115761_0_0_3"/>
<protein>
    <recommendedName>
        <fullName evidence="3">DUF2808 domain-containing protein</fullName>
    </recommendedName>
</protein>
<sequence>MIHLKKHIQKLFKGVIISSLMISAFLGLEEVTKKASLAGPGMIEFQWDPDPNFKKLRSYQSSDERLDRAIYYFFLRSSERKTGILKLSIKIPDYFEAKIKPEKLSLCQAKIGGWQEKTRCVKEIPADFEVSENQTSVEVYPAQPIPVDSKTYAVVMKVWNPRKSGMFQFHAYAQSPGAMPISSYVGTWTFDVD</sequence>
<dbReference type="eggNOG" id="ENOG5030P4D">
    <property type="taxonomic scope" value="Bacteria"/>
</dbReference>
<dbReference type="Pfam" id="PF10989">
    <property type="entry name" value="DUF2808"/>
    <property type="match status" value="1"/>
</dbReference>
<dbReference type="Proteomes" id="UP000000788">
    <property type="component" value="Chromosome"/>
</dbReference>
<gene>
    <name evidence="1" type="ordered locus">P9211_12691</name>
</gene>
<dbReference type="AlphaFoldDB" id="A9BBI8"/>
<organism evidence="1 2">
    <name type="scientific">Prochlorococcus marinus (strain MIT 9211)</name>
    <dbReference type="NCBI Taxonomy" id="93059"/>
    <lineage>
        <taxon>Bacteria</taxon>
        <taxon>Bacillati</taxon>
        <taxon>Cyanobacteriota</taxon>
        <taxon>Cyanophyceae</taxon>
        <taxon>Synechococcales</taxon>
        <taxon>Prochlorococcaceae</taxon>
        <taxon>Prochlorococcus</taxon>
    </lineage>
</organism>
<evidence type="ECO:0008006" key="3">
    <source>
        <dbReference type="Google" id="ProtNLM"/>
    </source>
</evidence>
<reference evidence="1 2" key="1">
    <citation type="journal article" date="2007" name="PLoS Genet.">
        <title>Patterns and implications of gene gain and loss in the evolution of Prochlorococcus.</title>
        <authorList>
            <person name="Kettler G.C."/>
            <person name="Martiny A.C."/>
            <person name="Huang K."/>
            <person name="Zucker J."/>
            <person name="Coleman M.L."/>
            <person name="Rodrigue S."/>
            <person name="Chen F."/>
            <person name="Lapidus A."/>
            <person name="Ferriera S."/>
            <person name="Johnson J."/>
            <person name="Steglich C."/>
            <person name="Church G.M."/>
            <person name="Richardson P."/>
            <person name="Chisholm S.W."/>
        </authorList>
    </citation>
    <scope>NUCLEOTIDE SEQUENCE [LARGE SCALE GENOMIC DNA]</scope>
    <source>
        <strain evidence="2">MIT 9211</strain>
    </source>
</reference>
<accession>A9BBI8</accession>
<evidence type="ECO:0000313" key="2">
    <source>
        <dbReference type="Proteomes" id="UP000000788"/>
    </source>
</evidence>
<dbReference type="KEGG" id="pmj:P9211_12691"/>
<evidence type="ECO:0000313" key="1">
    <source>
        <dbReference type="EMBL" id="ABX09200.1"/>
    </source>
</evidence>
<dbReference type="InterPro" id="IPR021256">
    <property type="entry name" value="DUF2808"/>
</dbReference>
<keyword evidence="2" id="KW-1185">Reference proteome</keyword>
<proteinExistence type="predicted"/>
<name>A9BBI8_PROM4</name>